<evidence type="ECO:0008006" key="3">
    <source>
        <dbReference type="Google" id="ProtNLM"/>
    </source>
</evidence>
<gene>
    <name evidence="1" type="ORF">DP114_34610</name>
</gene>
<dbReference type="Proteomes" id="UP000503129">
    <property type="component" value="Plasmid pBOCT2"/>
</dbReference>
<reference evidence="1 2" key="1">
    <citation type="submission" date="2018-06" db="EMBL/GenBank/DDBJ databases">
        <title>Comparative genomics of Brasilonema spp. strains.</title>
        <authorList>
            <person name="Alvarenga D.O."/>
            <person name="Fiore M.F."/>
            <person name="Varani A.M."/>
        </authorList>
    </citation>
    <scope>NUCLEOTIDE SEQUENCE [LARGE SCALE GENOMIC DNA]</scope>
    <source>
        <strain evidence="1 2">CENA114</strain>
        <plasmid evidence="2">pboct2</plasmid>
    </source>
</reference>
<name>A0A856MTB0_9CYAN</name>
<proteinExistence type="predicted"/>
<keyword evidence="2" id="KW-1185">Reference proteome</keyword>
<dbReference type="RefSeq" id="WP_169268480.1">
    <property type="nucleotide sequence ID" value="NZ_CAWOXK010000003.1"/>
</dbReference>
<evidence type="ECO:0000313" key="2">
    <source>
        <dbReference type="Proteomes" id="UP000503129"/>
    </source>
</evidence>
<sequence>MTRQPHDQFAKQYLEELLSPFGKVEVSREVTDEVRQVDILFSPTASPDADPQSLGLLGSIAASASLLEPFRNPPSKTEVRNCILKLFSVYGEFQRKAKRESTSLPEDNLPRLWILAPSASAALLDSFGARLELENWSSGIYFLPKSFRTGIVAINQLPVTNETLWFRLLGRGTVQQQAVRELIALPRLNPLRRNVLELIFNWRVSVEVQENLTEEEQELIVNLSEAYREARAAAVQEGQRSVVENLLKVKFGSLDDELSRVIDVLLQLPPEEFARVLLQLPNLSREGLLERFARGGS</sequence>
<evidence type="ECO:0000313" key="1">
    <source>
        <dbReference type="EMBL" id="QDL12857.1"/>
    </source>
</evidence>
<geneLocation type="plasmid" evidence="2">
    <name>pboct2</name>
</geneLocation>
<keyword evidence="1" id="KW-0614">Plasmid</keyword>
<dbReference type="AlphaFoldDB" id="A0A856MTB0"/>
<dbReference type="EMBL" id="CP030120">
    <property type="protein sequence ID" value="QDL12857.1"/>
    <property type="molecule type" value="Genomic_DNA"/>
</dbReference>
<dbReference type="KEGG" id="bsen:DP114_34610"/>
<accession>A0A856MTB0</accession>
<organism evidence="1 2">
    <name type="scientific">Brasilonema sennae CENA114</name>
    <dbReference type="NCBI Taxonomy" id="415709"/>
    <lineage>
        <taxon>Bacteria</taxon>
        <taxon>Bacillati</taxon>
        <taxon>Cyanobacteriota</taxon>
        <taxon>Cyanophyceae</taxon>
        <taxon>Nostocales</taxon>
        <taxon>Scytonemataceae</taxon>
        <taxon>Brasilonema</taxon>
        <taxon>Bromeliae group (in: Brasilonema)</taxon>
    </lineage>
</organism>
<protein>
    <recommendedName>
        <fullName evidence="3">Flagellar assembly protein H</fullName>
    </recommendedName>
</protein>